<accession>A0A382VCD2</accession>
<evidence type="ECO:0000313" key="1">
    <source>
        <dbReference type="EMBL" id="SVD43598.1"/>
    </source>
</evidence>
<proteinExistence type="predicted"/>
<reference evidence="1" key="1">
    <citation type="submission" date="2018-05" db="EMBL/GenBank/DDBJ databases">
        <authorList>
            <person name="Lanie J.A."/>
            <person name="Ng W.-L."/>
            <person name="Kazmierczak K.M."/>
            <person name="Andrzejewski T.M."/>
            <person name="Davidsen T.M."/>
            <person name="Wayne K.J."/>
            <person name="Tettelin H."/>
            <person name="Glass J.I."/>
            <person name="Rusch D."/>
            <person name="Podicherti R."/>
            <person name="Tsui H.-C.T."/>
            <person name="Winkler M.E."/>
        </authorList>
    </citation>
    <scope>NUCLEOTIDE SEQUENCE</scope>
</reference>
<organism evidence="1">
    <name type="scientific">marine metagenome</name>
    <dbReference type="NCBI Taxonomy" id="408172"/>
    <lineage>
        <taxon>unclassified sequences</taxon>
        <taxon>metagenomes</taxon>
        <taxon>ecological metagenomes</taxon>
    </lineage>
</organism>
<name>A0A382VCD2_9ZZZZ</name>
<dbReference type="EMBL" id="UINC01150508">
    <property type="protein sequence ID" value="SVD43598.1"/>
    <property type="molecule type" value="Genomic_DNA"/>
</dbReference>
<gene>
    <name evidence="1" type="ORF">METZ01_LOCUS396452</name>
</gene>
<dbReference type="AlphaFoldDB" id="A0A382VCD2"/>
<protein>
    <submittedName>
        <fullName evidence="1">Uncharacterized protein</fullName>
    </submittedName>
</protein>
<sequence length="100" mass="11886">MDFFHPYLQVHCFMNETSPSLKKFYPDIPRDIHKQIIRSYMLNENKTTYSHKINGRWENRYLETHYVPEVRVIFQTAESLANDWTGQSVVVPHMGLGLPM</sequence>
<feature type="non-terminal residue" evidence="1">
    <location>
        <position position="100"/>
    </location>
</feature>